<proteinExistence type="predicted"/>
<dbReference type="AlphaFoldDB" id="A0AAD2D2U5"/>
<feature type="compositionally biased region" description="Low complexity" evidence="2">
    <location>
        <begin position="32"/>
        <end position="41"/>
    </location>
</feature>
<evidence type="ECO:0000313" key="3">
    <source>
        <dbReference type="EMBL" id="CAI2378829.1"/>
    </source>
</evidence>
<gene>
    <name evidence="3" type="ORF">ECRASSUSDP1_LOCUS20229</name>
</gene>
<feature type="coiled-coil region" evidence="1">
    <location>
        <begin position="135"/>
        <end position="162"/>
    </location>
</feature>
<comment type="caution">
    <text evidence="3">The sequence shown here is derived from an EMBL/GenBank/DDBJ whole genome shotgun (WGS) entry which is preliminary data.</text>
</comment>
<protein>
    <submittedName>
        <fullName evidence="3">Uncharacterized protein</fullName>
    </submittedName>
</protein>
<name>A0AAD2D2U5_EUPCR</name>
<feature type="region of interest" description="Disordered" evidence="2">
    <location>
        <begin position="21"/>
        <end position="59"/>
    </location>
</feature>
<organism evidence="3 4">
    <name type="scientific">Euplotes crassus</name>
    <dbReference type="NCBI Taxonomy" id="5936"/>
    <lineage>
        <taxon>Eukaryota</taxon>
        <taxon>Sar</taxon>
        <taxon>Alveolata</taxon>
        <taxon>Ciliophora</taxon>
        <taxon>Intramacronucleata</taxon>
        <taxon>Spirotrichea</taxon>
        <taxon>Hypotrichia</taxon>
        <taxon>Euplotida</taxon>
        <taxon>Euplotidae</taxon>
        <taxon>Moneuplotes</taxon>
    </lineage>
</organism>
<reference evidence="3" key="1">
    <citation type="submission" date="2023-07" db="EMBL/GenBank/DDBJ databases">
        <authorList>
            <consortium name="AG Swart"/>
            <person name="Singh M."/>
            <person name="Singh A."/>
            <person name="Seah K."/>
            <person name="Emmerich C."/>
        </authorList>
    </citation>
    <scope>NUCLEOTIDE SEQUENCE</scope>
    <source>
        <strain evidence="3">DP1</strain>
    </source>
</reference>
<feature type="compositionally biased region" description="Basic and acidic residues" evidence="2">
    <location>
        <begin position="42"/>
        <end position="59"/>
    </location>
</feature>
<feature type="compositionally biased region" description="Polar residues" evidence="2">
    <location>
        <begin position="66"/>
        <end position="75"/>
    </location>
</feature>
<feature type="region of interest" description="Disordered" evidence="2">
    <location>
        <begin position="66"/>
        <end position="85"/>
    </location>
</feature>
<accession>A0AAD2D2U5</accession>
<dbReference type="Proteomes" id="UP001295684">
    <property type="component" value="Unassembled WGS sequence"/>
</dbReference>
<keyword evidence="4" id="KW-1185">Reference proteome</keyword>
<evidence type="ECO:0000256" key="1">
    <source>
        <dbReference type="SAM" id="Coils"/>
    </source>
</evidence>
<evidence type="ECO:0000313" key="4">
    <source>
        <dbReference type="Proteomes" id="UP001295684"/>
    </source>
</evidence>
<sequence length="234" mass="27329">MSKGAFQRYSDLLKSFDLNKYKYNEENKKNSKSSSDSSSKNPSEKSEKISPELKAKRDSDSFIFQESLPSSQKVPTPQAILQPARKRRLNNKFQEIWRKENDSKSSNLSENNKLESYYTTSFRAENSFTNLTKKINLIDAEISRLQLEKLKLKEEIIKKKSENYCEKCELRRENGFDVVMDGEDCGHLDRSFGSEIGEGGDWGYRYEREVVEDENLYQMSISDVIYEEEKDELK</sequence>
<keyword evidence="1" id="KW-0175">Coiled coil</keyword>
<evidence type="ECO:0000256" key="2">
    <source>
        <dbReference type="SAM" id="MobiDB-lite"/>
    </source>
</evidence>
<dbReference type="EMBL" id="CAMPGE010020603">
    <property type="protein sequence ID" value="CAI2378829.1"/>
    <property type="molecule type" value="Genomic_DNA"/>
</dbReference>